<dbReference type="EMBL" id="KB909261">
    <property type="protein sequence ID" value="EOB12859.1"/>
    <property type="molecule type" value="Genomic_DNA"/>
</dbReference>
<gene>
    <name evidence="1" type="ORF">NBO_353g0001</name>
</gene>
<sequence>MSFSTNSARLSDSSFLSINEKSLIELSHFVSTRPSDESLSSNKPSSSSFLLLRFFLELSSSKCLLSGFLPSYKNELTISSGSDSFSSSN</sequence>
<reference evidence="1 2" key="1">
    <citation type="journal article" date="2013" name="BMC Genomics">
        <title>Comparative genomics of parasitic silkworm microsporidia reveal an association between genome expansion and host adaptation.</title>
        <authorList>
            <person name="Pan G."/>
            <person name="Xu J."/>
            <person name="Li T."/>
            <person name="Xia Q."/>
            <person name="Liu S.L."/>
            <person name="Zhang G."/>
            <person name="Li S."/>
            <person name="Li C."/>
            <person name="Liu H."/>
            <person name="Yang L."/>
            <person name="Liu T."/>
            <person name="Zhang X."/>
            <person name="Wu Z."/>
            <person name="Fan W."/>
            <person name="Dang X."/>
            <person name="Xiang H."/>
            <person name="Tao M."/>
            <person name="Li Y."/>
            <person name="Hu J."/>
            <person name="Li Z."/>
            <person name="Lin L."/>
            <person name="Luo J."/>
            <person name="Geng L."/>
            <person name="Wang L."/>
            <person name="Long M."/>
            <person name="Wan Y."/>
            <person name="He N."/>
            <person name="Zhang Z."/>
            <person name="Lu C."/>
            <person name="Keeling P.J."/>
            <person name="Wang J."/>
            <person name="Xiang Z."/>
            <person name="Zhou Z."/>
        </authorList>
    </citation>
    <scope>NUCLEOTIDE SEQUENCE [LARGE SCALE GENOMIC DNA]</scope>
    <source>
        <strain evidence="2">CQ1 / CVCC 102059</strain>
    </source>
</reference>
<evidence type="ECO:0000313" key="2">
    <source>
        <dbReference type="Proteomes" id="UP000016927"/>
    </source>
</evidence>
<dbReference type="VEuPathDB" id="MicrosporidiaDB:NBO_353g0001"/>
<dbReference type="HOGENOM" id="CLU_2455319_0_0_1"/>
<organism evidence="1 2">
    <name type="scientific">Nosema bombycis (strain CQ1 / CVCC 102059)</name>
    <name type="common">Microsporidian parasite</name>
    <name type="synonym">Pebrine of silkworm</name>
    <dbReference type="NCBI Taxonomy" id="578461"/>
    <lineage>
        <taxon>Eukaryota</taxon>
        <taxon>Fungi</taxon>
        <taxon>Fungi incertae sedis</taxon>
        <taxon>Microsporidia</taxon>
        <taxon>Nosematidae</taxon>
        <taxon>Nosema</taxon>
    </lineage>
</organism>
<dbReference type="AlphaFoldDB" id="R0M4F5"/>
<proteinExistence type="predicted"/>
<name>R0M4F5_NOSB1</name>
<accession>R0M4F5</accession>
<dbReference type="Proteomes" id="UP000016927">
    <property type="component" value="Unassembled WGS sequence"/>
</dbReference>
<protein>
    <submittedName>
        <fullName evidence="1">Uncharacterized protein</fullName>
    </submittedName>
</protein>
<evidence type="ECO:0000313" key="1">
    <source>
        <dbReference type="EMBL" id="EOB12859.1"/>
    </source>
</evidence>
<keyword evidence="2" id="KW-1185">Reference proteome</keyword>